<dbReference type="InterPro" id="IPR021370">
    <property type="entry name" value="DUF2987"/>
</dbReference>
<dbReference type="Pfam" id="PF11205">
    <property type="entry name" value="DUF2987"/>
    <property type="match status" value="1"/>
</dbReference>
<proteinExistence type="predicted"/>
<keyword evidence="1" id="KW-0732">Signal</keyword>
<keyword evidence="3" id="KW-1185">Reference proteome</keyword>
<dbReference type="AlphaFoldDB" id="A0A1M5PUV2"/>
<evidence type="ECO:0000313" key="3">
    <source>
        <dbReference type="Proteomes" id="UP000184520"/>
    </source>
</evidence>
<feature type="signal peptide" evidence="1">
    <location>
        <begin position="1"/>
        <end position="20"/>
    </location>
</feature>
<accession>A0A1M5PUV2</accession>
<evidence type="ECO:0000256" key="1">
    <source>
        <dbReference type="SAM" id="SignalP"/>
    </source>
</evidence>
<dbReference type="EMBL" id="FQWD01000006">
    <property type="protein sequence ID" value="SHH05452.1"/>
    <property type="molecule type" value="Genomic_DNA"/>
</dbReference>
<gene>
    <name evidence="2" type="ORF">SAMN05216361_3606</name>
</gene>
<protein>
    <recommendedName>
        <fullName evidence="4">DUF2987 domain-containing protein</fullName>
    </recommendedName>
</protein>
<evidence type="ECO:0000313" key="2">
    <source>
        <dbReference type="EMBL" id="SHH05452.1"/>
    </source>
</evidence>
<organism evidence="2 3">
    <name type="scientific">Marisediminitalea aggregata</name>
    <dbReference type="NCBI Taxonomy" id="634436"/>
    <lineage>
        <taxon>Bacteria</taxon>
        <taxon>Pseudomonadati</taxon>
        <taxon>Pseudomonadota</taxon>
        <taxon>Gammaproteobacteria</taxon>
        <taxon>Alteromonadales</taxon>
        <taxon>Alteromonadaceae</taxon>
        <taxon>Marisediminitalea</taxon>
    </lineage>
</organism>
<dbReference type="STRING" id="634436.SAMN05216361_3606"/>
<dbReference type="Proteomes" id="UP000184520">
    <property type="component" value="Unassembled WGS sequence"/>
</dbReference>
<name>A0A1M5PUV2_9ALTE</name>
<dbReference type="RefSeq" id="WP_073324571.1">
    <property type="nucleotide sequence ID" value="NZ_FQWD01000006.1"/>
</dbReference>
<evidence type="ECO:0008006" key="4">
    <source>
        <dbReference type="Google" id="ProtNLM"/>
    </source>
</evidence>
<feature type="chain" id="PRO_5012296534" description="DUF2987 domain-containing protein" evidence="1">
    <location>
        <begin position="21"/>
        <end position="212"/>
    </location>
</feature>
<reference evidence="3" key="1">
    <citation type="submission" date="2016-11" db="EMBL/GenBank/DDBJ databases">
        <authorList>
            <person name="Varghese N."/>
            <person name="Submissions S."/>
        </authorList>
    </citation>
    <scope>NUCLEOTIDE SEQUENCE [LARGE SCALE GENOMIC DNA]</scope>
    <source>
        <strain evidence="3">CGMCC 1.8995</strain>
    </source>
</reference>
<sequence length="212" mass="23777">MTRYLSFLILSAVLTAPVQAEQIEVEYKRFYSHINKIGDEDTAALQFAFGFIRVGQDRLCNINSAQIVTQKQTIDLDVSEEQRFLVPKERALKLADANILIDLEEAANVCDMSVQIETKAEFIKTDYTVEELAYITRQYEAFFNEMGGFLSFMMPSVNGLIFRFADTTLDAAIPGTNGINNGMLMLDKDWLDEGNALSLPEVPLRITALAKG</sequence>
<dbReference type="OrthoDB" id="6402179at2"/>